<dbReference type="OrthoDB" id="6063402at2759"/>
<dbReference type="Pfam" id="PF00653">
    <property type="entry name" value="BIR"/>
    <property type="match status" value="1"/>
</dbReference>
<dbReference type="Gene3D" id="1.10.1170.10">
    <property type="entry name" value="Inhibitor Of Apoptosis Protein (2mihbC-IAP-1), Chain A"/>
    <property type="match status" value="1"/>
</dbReference>
<feature type="compositionally biased region" description="Polar residues" evidence="1">
    <location>
        <begin position="35"/>
        <end position="53"/>
    </location>
</feature>
<organism evidence="2 3">
    <name type="scientific">Branchiostoma lanceolatum</name>
    <name type="common">Common lancelet</name>
    <name type="synonym">Amphioxus lanceolatum</name>
    <dbReference type="NCBI Taxonomy" id="7740"/>
    <lineage>
        <taxon>Eukaryota</taxon>
        <taxon>Metazoa</taxon>
        <taxon>Chordata</taxon>
        <taxon>Cephalochordata</taxon>
        <taxon>Leptocardii</taxon>
        <taxon>Amphioxiformes</taxon>
        <taxon>Branchiostomatidae</taxon>
        <taxon>Branchiostoma</taxon>
    </lineage>
</organism>
<accession>A0A8J9ZCK7</accession>
<dbReference type="GO" id="GO:0061630">
    <property type="term" value="F:ubiquitin protein ligase activity"/>
    <property type="evidence" value="ECO:0007669"/>
    <property type="project" value="TreeGrafter"/>
</dbReference>
<protein>
    <submittedName>
        <fullName evidence="2">BIRC3 protein</fullName>
    </submittedName>
</protein>
<dbReference type="GO" id="GO:0005737">
    <property type="term" value="C:cytoplasm"/>
    <property type="evidence" value="ECO:0007669"/>
    <property type="project" value="TreeGrafter"/>
</dbReference>
<feature type="region of interest" description="Disordered" evidence="1">
    <location>
        <begin position="18"/>
        <end position="95"/>
    </location>
</feature>
<name>A0A8J9ZCK7_BRALA</name>
<dbReference type="SUPFAM" id="SSF57924">
    <property type="entry name" value="Inhibitor of apoptosis (IAP) repeat"/>
    <property type="match status" value="1"/>
</dbReference>
<evidence type="ECO:0000313" key="3">
    <source>
        <dbReference type="Proteomes" id="UP000838412"/>
    </source>
</evidence>
<dbReference type="GO" id="GO:0043066">
    <property type="term" value="P:negative regulation of apoptotic process"/>
    <property type="evidence" value="ECO:0007669"/>
    <property type="project" value="TreeGrafter"/>
</dbReference>
<dbReference type="PANTHER" id="PTHR10044:SF139">
    <property type="entry name" value="DEATH-ASSOCIATED INHIBITOR OF APOPTOSIS 2"/>
    <property type="match status" value="1"/>
</dbReference>
<dbReference type="GO" id="GO:0005634">
    <property type="term" value="C:nucleus"/>
    <property type="evidence" value="ECO:0007669"/>
    <property type="project" value="TreeGrafter"/>
</dbReference>
<dbReference type="Proteomes" id="UP000838412">
    <property type="component" value="Chromosome 18"/>
</dbReference>
<dbReference type="InterPro" id="IPR001370">
    <property type="entry name" value="BIR_rpt"/>
</dbReference>
<gene>
    <name evidence="2" type="primary">BIRC3</name>
    <name evidence="2" type="ORF">BLAG_LOCUS11667</name>
</gene>
<dbReference type="AlphaFoldDB" id="A0A8J9ZCK7"/>
<reference evidence="2" key="1">
    <citation type="submission" date="2022-01" db="EMBL/GenBank/DDBJ databases">
        <authorList>
            <person name="Braso-Vives M."/>
        </authorList>
    </citation>
    <scope>NUCLEOTIDE SEQUENCE</scope>
</reference>
<keyword evidence="3" id="KW-1185">Reference proteome</keyword>
<evidence type="ECO:0000256" key="1">
    <source>
        <dbReference type="SAM" id="MobiDB-lite"/>
    </source>
</evidence>
<dbReference type="CDD" id="cd00022">
    <property type="entry name" value="BIR"/>
    <property type="match status" value="1"/>
</dbReference>
<proteinExistence type="predicted"/>
<dbReference type="PROSITE" id="PS50143">
    <property type="entry name" value="BIR_REPEAT_2"/>
    <property type="match status" value="1"/>
</dbReference>
<sequence>MSKMMRDDAEMARNLFLQGTGHVSRDRTYGKPATIGQQGRVNVTSGSGPTGASSVLPPSERHSKASSFRKTGEETGNPDRVRWFPSGREGSTVTSRPRDLTKAADRLSTFFDWPPSAQVRAELLAKQGFYYLGTGDKVECAFCGGQLHQWELCDDPETEHSRHFPQCPRVVSIRTYFR</sequence>
<dbReference type="GO" id="GO:0051726">
    <property type="term" value="P:regulation of cell cycle"/>
    <property type="evidence" value="ECO:0007669"/>
    <property type="project" value="TreeGrafter"/>
</dbReference>
<dbReference type="PANTHER" id="PTHR10044">
    <property type="entry name" value="INHIBITOR OF APOPTOSIS"/>
    <property type="match status" value="1"/>
</dbReference>
<feature type="compositionally biased region" description="Basic and acidic residues" evidence="1">
    <location>
        <begin position="70"/>
        <end position="82"/>
    </location>
</feature>
<dbReference type="GO" id="GO:0043027">
    <property type="term" value="F:cysteine-type endopeptidase inhibitor activity involved in apoptotic process"/>
    <property type="evidence" value="ECO:0007669"/>
    <property type="project" value="TreeGrafter"/>
</dbReference>
<evidence type="ECO:0000313" key="2">
    <source>
        <dbReference type="EMBL" id="CAH1251199.1"/>
    </source>
</evidence>
<dbReference type="SMART" id="SM00238">
    <property type="entry name" value="BIR"/>
    <property type="match status" value="1"/>
</dbReference>
<dbReference type="EMBL" id="OV696703">
    <property type="protein sequence ID" value="CAH1251199.1"/>
    <property type="molecule type" value="Genomic_DNA"/>
</dbReference>
<dbReference type="InterPro" id="IPR050784">
    <property type="entry name" value="IAP"/>
</dbReference>
<dbReference type="GO" id="GO:0031398">
    <property type="term" value="P:positive regulation of protein ubiquitination"/>
    <property type="evidence" value="ECO:0007669"/>
    <property type="project" value="TreeGrafter"/>
</dbReference>